<proteinExistence type="inferred from homology"/>
<comment type="caution">
    <text evidence="9">The sequence shown here is derived from an EMBL/GenBank/DDBJ whole genome shotgun (WGS) entry which is preliminary data.</text>
</comment>
<dbReference type="eggNOG" id="KOG0158">
    <property type="taxonomic scope" value="Eukaryota"/>
</dbReference>
<dbReference type="InterPro" id="IPR017972">
    <property type="entry name" value="Cyt_P450_CS"/>
</dbReference>
<dbReference type="OMA" id="LMTYVLM"/>
<evidence type="ECO:0000256" key="2">
    <source>
        <dbReference type="ARBA" id="ARBA00010617"/>
    </source>
</evidence>
<feature type="transmembrane region" description="Helical" evidence="8">
    <location>
        <begin position="12"/>
        <end position="34"/>
    </location>
</feature>
<dbReference type="GO" id="GO:0020037">
    <property type="term" value="F:heme binding"/>
    <property type="evidence" value="ECO:0007669"/>
    <property type="project" value="InterPro"/>
</dbReference>
<evidence type="ECO:0000256" key="7">
    <source>
        <dbReference type="PIRSR" id="PIRSR602403-1"/>
    </source>
</evidence>
<dbReference type="OrthoDB" id="1844152at2759"/>
<dbReference type="Pfam" id="PF00067">
    <property type="entry name" value="p450"/>
    <property type="match status" value="2"/>
</dbReference>
<keyword evidence="6" id="KW-0503">Monooxygenase</keyword>
<evidence type="ECO:0000256" key="1">
    <source>
        <dbReference type="ARBA" id="ARBA00001971"/>
    </source>
</evidence>
<keyword evidence="4" id="KW-0560">Oxidoreductase</keyword>
<dbReference type="InterPro" id="IPR036396">
    <property type="entry name" value="Cyt_P450_sf"/>
</dbReference>
<dbReference type="PANTHER" id="PTHR46206">
    <property type="entry name" value="CYTOCHROME P450"/>
    <property type="match status" value="1"/>
</dbReference>
<dbReference type="Gene3D" id="1.10.630.10">
    <property type="entry name" value="Cytochrome P450"/>
    <property type="match status" value="2"/>
</dbReference>
<dbReference type="STRING" id="1237896.T0LRG8"/>
<dbReference type="GO" id="GO:0005506">
    <property type="term" value="F:iron ion binding"/>
    <property type="evidence" value="ECO:0007669"/>
    <property type="project" value="InterPro"/>
</dbReference>
<dbReference type="GO" id="GO:0004497">
    <property type="term" value="F:monooxygenase activity"/>
    <property type="evidence" value="ECO:0007669"/>
    <property type="project" value="UniProtKB-KW"/>
</dbReference>
<dbReference type="CDD" id="cd11041">
    <property type="entry name" value="CYP503A1-like"/>
    <property type="match status" value="2"/>
</dbReference>
<keyword evidence="3 7" id="KW-0479">Metal-binding</keyword>
<keyword evidence="8" id="KW-0472">Membrane</keyword>
<feature type="binding site" description="axial binding residue" evidence="7">
    <location>
        <position position="900"/>
    </location>
    <ligand>
        <name>heme</name>
        <dbReference type="ChEBI" id="CHEBI:30413"/>
    </ligand>
    <ligandPart>
        <name>Fe</name>
        <dbReference type="ChEBI" id="CHEBI:18248"/>
    </ligandPart>
</feature>
<dbReference type="SUPFAM" id="SSF48264">
    <property type="entry name" value="Cytochrome P450"/>
    <property type="match status" value="2"/>
</dbReference>
<evidence type="ECO:0000256" key="6">
    <source>
        <dbReference type="ARBA" id="ARBA00023033"/>
    </source>
</evidence>
<dbReference type="AlphaFoldDB" id="T0LRG8"/>
<dbReference type="PROSITE" id="PS00086">
    <property type="entry name" value="CYTOCHROME_P450"/>
    <property type="match status" value="1"/>
</dbReference>
<protein>
    <recommendedName>
        <fullName evidence="11">Cytochrome P450</fullName>
    </recommendedName>
</protein>
<keyword evidence="8" id="KW-0812">Transmembrane</keyword>
<dbReference type="HOGENOM" id="CLU_308356_0_0_1"/>
<gene>
    <name evidence="9" type="ORF">CGLO_05894</name>
</gene>
<dbReference type="PRINTS" id="PR00465">
    <property type="entry name" value="EP450IV"/>
</dbReference>
<evidence type="ECO:0000256" key="5">
    <source>
        <dbReference type="ARBA" id="ARBA00023004"/>
    </source>
</evidence>
<comment type="cofactor">
    <cofactor evidence="1 7">
        <name>heme</name>
        <dbReference type="ChEBI" id="CHEBI:30413"/>
    </cofactor>
</comment>
<keyword evidence="5 7" id="KW-0408">Iron</keyword>
<name>T0LRG8_COLGC</name>
<evidence type="ECO:0000256" key="4">
    <source>
        <dbReference type="ARBA" id="ARBA00023002"/>
    </source>
</evidence>
<evidence type="ECO:0000313" key="10">
    <source>
        <dbReference type="Proteomes" id="UP000015530"/>
    </source>
</evidence>
<dbReference type="EMBL" id="AMYD01001173">
    <property type="protein sequence ID" value="EQB54296.1"/>
    <property type="molecule type" value="Genomic_DNA"/>
</dbReference>
<dbReference type="InterPro" id="IPR002403">
    <property type="entry name" value="Cyt_P450_E_grp-IV"/>
</dbReference>
<dbReference type="GO" id="GO:0016705">
    <property type="term" value="F:oxidoreductase activity, acting on paired donors, with incorporation or reduction of molecular oxygen"/>
    <property type="evidence" value="ECO:0007669"/>
    <property type="project" value="InterPro"/>
</dbReference>
<keyword evidence="7" id="KW-0349">Heme</keyword>
<accession>T0LRG8</accession>
<comment type="similarity">
    <text evidence="2">Belongs to the cytochrome P450 family.</text>
</comment>
<dbReference type="InterPro" id="IPR001128">
    <property type="entry name" value="Cyt_P450"/>
</dbReference>
<sequence>MLQQLGFELLTAKAFFLLLGGGIGVTLVYFLHFYNVWPFGNDVEPATADQLRHIPLLRFDGSNNVERYMNETRSLLRQGYEKYLRQGIPFQIRHPVGELGSQVLLPTKYLEEVKKAPTDLFSFEAYSAKSFLLDYSRAPRQTEAAAHVIRVDLNRNLGPLVTDLWNEAAQHLSENVSFEWKTVSAYELVCRFVARVASVALVGAPLCRNPAWQQIVVETTFVAFGAAQAIKDKYTPRWRWLAPWSESIQKDLRRIRKQSIDLLRPLYKERREAMSNTDSFRDPSEVYRDVVFWLMKSNQKDRSLYGITESQLFLSLTAIHTTSGTLNSFVYDWIAHPEYHDDILLEVTETLAKVQANNGQWTLQHVAMMRKLDSFMKESARLNPIGFVSTQRYTLKPYTFKDGLHLPAGTTIMFHSDGAHYDADNYPDPDKFDGYRFLRLRETVDPNRFHYASVSDSALGFGAGIHACPGRFLSAIAMKFFLINFMTQYEFKYEHGGTERLPNLYNDNTSRPAPTVNLLYPDKPFMAINKRYRFVIYPTSSWDELKRVPEQTASIMNFQHVCNSGDWSLIGGETHELVKTITAELTRSLPARVLNRQQDAKMTFDTIIGHCTEEKGFNLLMTSLEIIAKINACTFVGRELGRNQRWVKAVIYSPLFVYMAVTLLNATPGILRSILRPLYFLPVTKNYWDMKRLLKPKLDDEIKTFKETKDKRKLLVPKSDEDLPFTQFLLARYTEAAATIKQLVTDYIQVSYTSTPTTASALYHALWELAQHPEAADILRQELKEVMVDGQLPRTHLQELKRMDSFLRESFRLHPITRFTLQRYVKEPFQLSDGSTVPPGVMAVVDAQEINRSPELWKNPDKFDMDRFYRLRELSGNDNRYHFVTTSSNSPGWGDGLQACPGRFFATSTLKIVIAHVVMNYDIRLRKVAPLKSSPLVNGSYAPDNSVEILFKSRSAK</sequence>
<reference evidence="10" key="1">
    <citation type="journal article" date="2013" name="Mol. Plant Microbe Interact.">
        <title>Global aspects of pacC regulation of pathogenicity genes in Colletotrichum gloeosporioides as revealed by transcriptome analysis.</title>
        <authorList>
            <person name="Alkan N."/>
            <person name="Meng X."/>
            <person name="Friedlander G."/>
            <person name="Reuveni E."/>
            <person name="Sukno S."/>
            <person name="Sherman A."/>
            <person name="Thon M."/>
            <person name="Fluhr R."/>
            <person name="Prusky D."/>
        </authorList>
    </citation>
    <scope>NUCLEOTIDE SEQUENCE [LARGE SCALE GENOMIC DNA]</scope>
    <source>
        <strain evidence="10">Cg-14</strain>
    </source>
</reference>
<evidence type="ECO:0000256" key="8">
    <source>
        <dbReference type="SAM" id="Phobius"/>
    </source>
</evidence>
<dbReference type="Proteomes" id="UP000015530">
    <property type="component" value="Unassembled WGS sequence"/>
</dbReference>
<keyword evidence="8" id="KW-1133">Transmembrane helix</keyword>
<dbReference type="PANTHER" id="PTHR46206:SF7">
    <property type="entry name" value="P450, PUTATIVE (EUROFUNG)-RELATED"/>
    <property type="match status" value="1"/>
</dbReference>
<organism evidence="9 10">
    <name type="scientific">Colletotrichum gloeosporioides (strain Cg-14)</name>
    <name type="common">Anthracnose fungus</name>
    <name type="synonym">Glomerella cingulata</name>
    <dbReference type="NCBI Taxonomy" id="1237896"/>
    <lineage>
        <taxon>Eukaryota</taxon>
        <taxon>Fungi</taxon>
        <taxon>Dikarya</taxon>
        <taxon>Ascomycota</taxon>
        <taxon>Pezizomycotina</taxon>
        <taxon>Sordariomycetes</taxon>
        <taxon>Hypocreomycetidae</taxon>
        <taxon>Glomerellales</taxon>
        <taxon>Glomerellaceae</taxon>
        <taxon>Colletotrichum</taxon>
        <taxon>Colletotrichum gloeosporioides species complex</taxon>
    </lineage>
</organism>
<evidence type="ECO:0008006" key="11">
    <source>
        <dbReference type="Google" id="ProtNLM"/>
    </source>
</evidence>
<evidence type="ECO:0000313" key="9">
    <source>
        <dbReference type="EMBL" id="EQB54296.1"/>
    </source>
</evidence>
<evidence type="ECO:0000256" key="3">
    <source>
        <dbReference type="ARBA" id="ARBA00022723"/>
    </source>
</evidence>